<feature type="transmembrane region" description="Helical" evidence="1">
    <location>
        <begin position="16"/>
        <end position="40"/>
    </location>
</feature>
<protein>
    <submittedName>
        <fullName evidence="2">Uncharacterized protein</fullName>
    </submittedName>
</protein>
<name>A0A0F9N5E5_9ZZZZ</name>
<comment type="caution">
    <text evidence="2">The sequence shown here is derived from an EMBL/GenBank/DDBJ whole genome shotgun (WGS) entry which is preliminary data.</text>
</comment>
<sequence>MKWYIGTNYREDNFTLFMIGFMVGGLIMTVITTAINMWYFELAFLGS</sequence>
<evidence type="ECO:0000313" key="2">
    <source>
        <dbReference type="EMBL" id="KKN07047.1"/>
    </source>
</evidence>
<keyword evidence="1" id="KW-1133">Transmembrane helix</keyword>
<proteinExistence type="predicted"/>
<dbReference type="AlphaFoldDB" id="A0A0F9N5E5"/>
<evidence type="ECO:0000256" key="1">
    <source>
        <dbReference type="SAM" id="Phobius"/>
    </source>
</evidence>
<keyword evidence="1" id="KW-0472">Membrane</keyword>
<organism evidence="2">
    <name type="scientific">marine sediment metagenome</name>
    <dbReference type="NCBI Taxonomy" id="412755"/>
    <lineage>
        <taxon>unclassified sequences</taxon>
        <taxon>metagenomes</taxon>
        <taxon>ecological metagenomes</taxon>
    </lineage>
</organism>
<gene>
    <name evidence="2" type="ORF">LCGC14_1071070</name>
</gene>
<dbReference type="EMBL" id="LAZR01004613">
    <property type="protein sequence ID" value="KKN07047.1"/>
    <property type="molecule type" value="Genomic_DNA"/>
</dbReference>
<keyword evidence="1" id="KW-0812">Transmembrane</keyword>
<accession>A0A0F9N5E5</accession>
<reference evidence="2" key="1">
    <citation type="journal article" date="2015" name="Nature">
        <title>Complex archaea that bridge the gap between prokaryotes and eukaryotes.</title>
        <authorList>
            <person name="Spang A."/>
            <person name="Saw J.H."/>
            <person name="Jorgensen S.L."/>
            <person name="Zaremba-Niedzwiedzka K."/>
            <person name="Martijn J."/>
            <person name="Lind A.E."/>
            <person name="van Eijk R."/>
            <person name="Schleper C."/>
            <person name="Guy L."/>
            <person name="Ettema T.J."/>
        </authorList>
    </citation>
    <scope>NUCLEOTIDE SEQUENCE</scope>
</reference>